<evidence type="ECO:0000256" key="5">
    <source>
        <dbReference type="SAM" id="SignalP"/>
    </source>
</evidence>
<feature type="compositionally biased region" description="Acidic residues" evidence="4">
    <location>
        <begin position="501"/>
        <end position="531"/>
    </location>
</feature>
<dbReference type="Gene3D" id="2.60.40.2030">
    <property type="match status" value="1"/>
</dbReference>
<proteinExistence type="predicted"/>
<dbReference type="SUPFAM" id="SSF49464">
    <property type="entry name" value="Carboxypeptidase regulatory domain-like"/>
    <property type="match status" value="1"/>
</dbReference>
<dbReference type="InterPro" id="IPR028974">
    <property type="entry name" value="TSP_type-3_rpt"/>
</dbReference>
<evidence type="ECO:0000256" key="2">
    <source>
        <dbReference type="ARBA" id="ARBA00022737"/>
    </source>
</evidence>
<protein>
    <recommendedName>
        <fullName evidence="6">Calx-beta domain-containing protein</fullName>
    </recommendedName>
</protein>
<organism evidence="7 8">
    <name type="scientific">Kordia aestuariivivens</name>
    <dbReference type="NCBI Taxonomy" id="2759037"/>
    <lineage>
        <taxon>Bacteria</taxon>
        <taxon>Pseudomonadati</taxon>
        <taxon>Bacteroidota</taxon>
        <taxon>Flavobacteriia</taxon>
        <taxon>Flavobacteriales</taxon>
        <taxon>Flavobacteriaceae</taxon>
        <taxon>Kordia</taxon>
    </lineage>
</organism>
<evidence type="ECO:0000256" key="4">
    <source>
        <dbReference type="SAM" id="MobiDB-lite"/>
    </source>
</evidence>
<reference evidence="7 8" key="1">
    <citation type="submission" date="2020-07" db="EMBL/GenBank/DDBJ databases">
        <title>Description of Kordia aestuariivivens sp. nov., isolated from a tidal flat.</title>
        <authorList>
            <person name="Park S."/>
            <person name="Yoon J.-H."/>
        </authorList>
    </citation>
    <scope>NUCLEOTIDE SEQUENCE [LARGE SCALE GENOMIC DNA]</scope>
    <source>
        <strain evidence="7 8">YSTF-M3</strain>
    </source>
</reference>
<keyword evidence="1 5" id="KW-0732">Signal</keyword>
<keyword evidence="3" id="KW-0106">Calcium</keyword>
<keyword evidence="8" id="KW-1185">Reference proteome</keyword>
<name>A0ABR7QBY8_9FLAO</name>
<accession>A0ABR7QBY8</accession>
<evidence type="ECO:0000259" key="6">
    <source>
        <dbReference type="SMART" id="SM00237"/>
    </source>
</evidence>
<evidence type="ECO:0000256" key="1">
    <source>
        <dbReference type="ARBA" id="ARBA00022729"/>
    </source>
</evidence>
<feature type="domain" description="Calx-beta" evidence="6">
    <location>
        <begin position="667"/>
        <end position="763"/>
    </location>
</feature>
<feature type="signal peptide" evidence="5">
    <location>
        <begin position="1"/>
        <end position="20"/>
    </location>
</feature>
<feature type="chain" id="PRO_5045677722" description="Calx-beta domain-containing protein" evidence="5">
    <location>
        <begin position="21"/>
        <end position="970"/>
    </location>
</feature>
<feature type="compositionally biased region" description="Acidic residues" evidence="4">
    <location>
        <begin position="484"/>
        <end position="493"/>
    </location>
</feature>
<dbReference type="SUPFAM" id="SSF103647">
    <property type="entry name" value="TSP type-3 repeat"/>
    <property type="match status" value="1"/>
</dbReference>
<dbReference type="Gene3D" id="4.10.1080.10">
    <property type="entry name" value="TSP type-3 repeat"/>
    <property type="match status" value="1"/>
</dbReference>
<dbReference type="SUPFAM" id="SSF141072">
    <property type="entry name" value="CalX-like"/>
    <property type="match status" value="1"/>
</dbReference>
<feature type="region of interest" description="Disordered" evidence="4">
    <location>
        <begin position="484"/>
        <end position="532"/>
    </location>
</feature>
<evidence type="ECO:0000256" key="3">
    <source>
        <dbReference type="ARBA" id="ARBA00022837"/>
    </source>
</evidence>
<feature type="compositionally biased region" description="Polar residues" evidence="4">
    <location>
        <begin position="647"/>
        <end position="661"/>
    </location>
</feature>
<dbReference type="PROSITE" id="PS51257">
    <property type="entry name" value="PROKAR_LIPOPROTEIN"/>
    <property type="match status" value="1"/>
</dbReference>
<dbReference type="InterPro" id="IPR008969">
    <property type="entry name" value="CarboxyPept-like_regulatory"/>
</dbReference>
<dbReference type="Proteomes" id="UP000619238">
    <property type="component" value="Unassembled WGS sequence"/>
</dbReference>
<dbReference type="InterPro" id="IPR038081">
    <property type="entry name" value="CalX-like_sf"/>
</dbReference>
<dbReference type="SMART" id="SM00237">
    <property type="entry name" value="Calx_beta"/>
    <property type="match status" value="1"/>
</dbReference>
<dbReference type="InterPro" id="IPR003644">
    <property type="entry name" value="Calx_beta"/>
</dbReference>
<comment type="caution">
    <text evidence="7">The sequence shown here is derived from an EMBL/GenBank/DDBJ whole genome shotgun (WGS) entry which is preliminary data.</text>
</comment>
<sequence>MKKILLFLSCLLVLSFFSCENDDNSTVPVNEEPPININFEENFGTTISARFLGRVVNEQNEPIQGATIRIGNAVTSTDIFGIFSVSDVTAFEKFAYITAEKDGYIIGSRALAPSASEVNRVEIMLLKEDVIATINTGQQATVNLSNGTEVTFDGNFTKEDGSAYNGDVNVILKHLSPDDENMDTMMPGMLFAQDASGGAVALETYGMLAVELRSGSGEELQLADGSTSQISMPLAANVTNPPATIPLWHFDEVAGYWIEEGEATLQGNMYVGDVSHFSFWNYDYPYPSVYLCIELQDENGNPMSYTPLDLYSTLLNSTGTYGYTNANGVECGLVPAGEELTVIVPGVSCNNDPFTTTIGPFTTSTTTTVTVVANNQNTSTITGTFVSCDGNNVTDGYIQLFINNQTQIIPVTDGTINYTISYCGTLDYSLKGIDVANNQVTDVISGTLNGAATLDLATLSSCTGFVDSDGDGIFDSFEDLNGDNDLTNDDTDQDGVPNYLDADDDGDGIDTADEDYDGDNDPTNDDSDGDQIPDYLDAQDVVVFTVEVLGTGCDPVSFDLDATVTQFGNNLHTYAFYLTQADAAAGTSPLSSPFGVPIVDLVGNTQMIFIVATNIASGQSATGIIYLYWSYVDSDGDGLTDCEETTGIDNPSTGLTPNGISDPNDPNDPYQQPIDITLSVDNNVTASEGDGAAVINIYLSQTSTVDTTIDVTTIDGSAIDPDDYVSTVSVITIPAGGTLVTLSIPIVDDTLVEPNETFTFVATVTSGNTLNNVADSIITIIDNDGTGGNFPQSGDLATCDDNGNGVGVFDLTSMDAYYLNGNSGTVTYHQTQADANANIAPLSSPATVGNGFTLFVRIDSLGIVQISILNLVVNSIPTAPTGLSLTACDGNGDGIATFDLSQLNVQIVQTQPSLQVTYHETQADADNNINAIPTTYTNTTSPQTIFYRVEDPQTGCFNTGTIDLIVDPSC</sequence>
<keyword evidence="2" id="KW-0677">Repeat</keyword>
<evidence type="ECO:0000313" key="8">
    <source>
        <dbReference type="Proteomes" id="UP000619238"/>
    </source>
</evidence>
<gene>
    <name evidence="7" type="ORF">H2O64_15075</name>
</gene>
<dbReference type="EMBL" id="JACGWS010000009">
    <property type="protein sequence ID" value="MBC8755998.1"/>
    <property type="molecule type" value="Genomic_DNA"/>
</dbReference>
<evidence type="ECO:0000313" key="7">
    <source>
        <dbReference type="EMBL" id="MBC8755998.1"/>
    </source>
</evidence>
<feature type="region of interest" description="Disordered" evidence="4">
    <location>
        <begin position="645"/>
        <end position="666"/>
    </location>
</feature>
<dbReference type="RefSeq" id="WP_187563040.1">
    <property type="nucleotide sequence ID" value="NZ_JACGWS010000009.1"/>
</dbReference>
<dbReference type="Pfam" id="PF03160">
    <property type="entry name" value="Calx-beta"/>
    <property type="match status" value="1"/>
</dbReference>